<evidence type="ECO:0000313" key="2">
    <source>
        <dbReference type="EMBL" id="EED13745.1"/>
    </source>
</evidence>
<dbReference type="EMBL" id="EQ962658">
    <property type="protein sequence ID" value="EED13745.1"/>
    <property type="molecule type" value="Genomic_DNA"/>
</dbReference>
<evidence type="ECO:0000256" key="1">
    <source>
        <dbReference type="SAM" id="MobiDB-lite"/>
    </source>
</evidence>
<protein>
    <submittedName>
        <fullName evidence="2">Uncharacterized protein</fullName>
    </submittedName>
</protein>
<dbReference type="GeneID" id="8105436"/>
<gene>
    <name evidence="2" type="ORF">TSTA_099930</name>
</gene>
<dbReference type="AlphaFoldDB" id="B8MMJ1"/>
<reference evidence="3" key="1">
    <citation type="journal article" date="2015" name="Genome Announc.">
        <title>Genome sequence of the AIDS-associated pathogen Penicillium marneffei (ATCC18224) and its near taxonomic relative Talaromyces stipitatus (ATCC10500).</title>
        <authorList>
            <person name="Nierman W.C."/>
            <person name="Fedorova-Abrams N.D."/>
            <person name="Andrianopoulos A."/>
        </authorList>
    </citation>
    <scope>NUCLEOTIDE SEQUENCE [LARGE SCALE GENOMIC DNA]</scope>
    <source>
        <strain evidence="3">ATCC 10500 / CBS 375.48 / QM 6759 / NRRL 1006</strain>
    </source>
</reference>
<feature type="region of interest" description="Disordered" evidence="1">
    <location>
        <begin position="158"/>
        <end position="187"/>
    </location>
</feature>
<accession>B8MMJ1</accession>
<evidence type="ECO:0000313" key="3">
    <source>
        <dbReference type="Proteomes" id="UP000001745"/>
    </source>
</evidence>
<proteinExistence type="predicted"/>
<feature type="compositionally biased region" description="Acidic residues" evidence="1">
    <location>
        <begin position="158"/>
        <end position="176"/>
    </location>
</feature>
<dbReference type="InParanoid" id="B8MMJ1"/>
<sequence length="209" mass="23365">MIGLYEGRYNMDEVYEAVGQDDHFGVSVLKMVVQILSDRLPFLERASKKGNSILLNLGEIRMVQRPLLEPSGKQTTLLNRRCLLCGQICCEEEAPVEEVNREEEPLIGKADGEDDPFQDEEDPVVKDPAEEPTLEEEVLAEPVSDNALLEEGLVYEEEVSAAEAPSEEVVLEEEVPAEAPKYEDTEKSDEIVQLRLVNASVADLWLYTG</sequence>
<dbReference type="Proteomes" id="UP000001745">
    <property type="component" value="Unassembled WGS sequence"/>
</dbReference>
<dbReference type="RefSeq" id="XP_002485983.1">
    <property type="nucleotide sequence ID" value="XM_002485938.1"/>
</dbReference>
<feature type="compositionally biased region" description="Acidic residues" evidence="1">
    <location>
        <begin position="130"/>
        <end position="139"/>
    </location>
</feature>
<name>B8MMJ1_TALSN</name>
<dbReference type="HOGENOM" id="CLU_1316184_0_0_1"/>
<feature type="region of interest" description="Disordered" evidence="1">
    <location>
        <begin position="100"/>
        <end position="142"/>
    </location>
</feature>
<keyword evidence="3" id="KW-1185">Reference proteome</keyword>
<dbReference type="VEuPathDB" id="FungiDB:TSTA_099930"/>
<feature type="compositionally biased region" description="Acidic residues" evidence="1">
    <location>
        <begin position="112"/>
        <end position="122"/>
    </location>
</feature>
<organism evidence="2 3">
    <name type="scientific">Talaromyces stipitatus (strain ATCC 10500 / CBS 375.48 / QM 6759 / NRRL 1006)</name>
    <name type="common">Penicillium stipitatum</name>
    <dbReference type="NCBI Taxonomy" id="441959"/>
    <lineage>
        <taxon>Eukaryota</taxon>
        <taxon>Fungi</taxon>
        <taxon>Dikarya</taxon>
        <taxon>Ascomycota</taxon>
        <taxon>Pezizomycotina</taxon>
        <taxon>Eurotiomycetes</taxon>
        <taxon>Eurotiomycetidae</taxon>
        <taxon>Eurotiales</taxon>
        <taxon>Trichocomaceae</taxon>
        <taxon>Talaromyces</taxon>
        <taxon>Talaromyces sect. Talaromyces</taxon>
    </lineage>
</organism>